<protein>
    <submittedName>
        <fullName evidence="2">CYTH domain-containing protein</fullName>
    </submittedName>
</protein>
<sequence length="155" mass="17833">MIEIERKFLVKSDDYKSVASTKTRIVQGFLNTDPNRTVRVRIKGDLGFITVKGKSNESGTSRFEWEKEISVDEADSLLKLCEKGILDKSRYEISVGQHTYEVDEFYGDNLGLTVAEIELSSENENFEKPAWLGEEVTGIVKYYNSQLSKYPFNRW</sequence>
<organism evidence="2 3">
    <name type="scientific">Maribacter spongiicola</name>
    <dbReference type="NCBI Taxonomy" id="1206753"/>
    <lineage>
        <taxon>Bacteria</taxon>
        <taxon>Pseudomonadati</taxon>
        <taxon>Bacteroidota</taxon>
        <taxon>Flavobacteriia</taxon>
        <taxon>Flavobacteriales</taxon>
        <taxon>Flavobacteriaceae</taxon>
        <taxon>Maribacter</taxon>
    </lineage>
</organism>
<dbReference type="PIRSF" id="PIRSF016487">
    <property type="entry name" value="CYTH_UCP016487"/>
    <property type="match status" value="1"/>
</dbReference>
<dbReference type="RefSeq" id="WP_133685624.1">
    <property type="nucleotide sequence ID" value="NZ_SOAY01000010.1"/>
</dbReference>
<accession>A0A4R7K4N0</accession>
<name>A0A4R7K4N0_9FLAO</name>
<comment type="caution">
    <text evidence="2">The sequence shown here is derived from an EMBL/GenBank/DDBJ whole genome shotgun (WGS) entry which is preliminary data.</text>
</comment>
<keyword evidence="3" id="KW-1185">Reference proteome</keyword>
<proteinExistence type="predicted"/>
<dbReference type="SUPFAM" id="SSF55154">
    <property type="entry name" value="CYTH-like phosphatases"/>
    <property type="match status" value="1"/>
</dbReference>
<dbReference type="InterPro" id="IPR023577">
    <property type="entry name" value="CYTH_domain"/>
</dbReference>
<dbReference type="InterPro" id="IPR033469">
    <property type="entry name" value="CYTH-like_dom_sf"/>
</dbReference>
<dbReference type="PANTHER" id="PTHR40114:SF1">
    <property type="entry name" value="SLR0698 PROTEIN"/>
    <property type="match status" value="1"/>
</dbReference>
<dbReference type="OrthoDB" id="9805588at2"/>
<reference evidence="2 3" key="1">
    <citation type="submission" date="2019-03" db="EMBL/GenBank/DDBJ databases">
        <title>Genomic Encyclopedia of Archaeal and Bacterial Type Strains, Phase II (KMG-II): from individual species to whole genera.</title>
        <authorList>
            <person name="Goeker M."/>
        </authorList>
    </citation>
    <scope>NUCLEOTIDE SEQUENCE [LARGE SCALE GENOMIC DNA]</scope>
    <source>
        <strain evidence="2 3">DSM 25233</strain>
    </source>
</reference>
<dbReference type="Pfam" id="PF01928">
    <property type="entry name" value="CYTH"/>
    <property type="match status" value="1"/>
</dbReference>
<dbReference type="SMART" id="SM01118">
    <property type="entry name" value="CYTH"/>
    <property type="match status" value="1"/>
</dbReference>
<dbReference type="PROSITE" id="PS51707">
    <property type="entry name" value="CYTH"/>
    <property type="match status" value="1"/>
</dbReference>
<evidence type="ECO:0000259" key="1">
    <source>
        <dbReference type="PROSITE" id="PS51707"/>
    </source>
</evidence>
<dbReference type="PANTHER" id="PTHR40114">
    <property type="entry name" value="SLR0698 PROTEIN"/>
    <property type="match status" value="1"/>
</dbReference>
<dbReference type="Gene3D" id="2.40.320.10">
    <property type="entry name" value="Hypothetical Protein Pfu-838710-001"/>
    <property type="match status" value="1"/>
</dbReference>
<feature type="domain" description="CYTH" evidence="1">
    <location>
        <begin position="1"/>
        <end position="149"/>
    </location>
</feature>
<dbReference type="EMBL" id="SOAY01000010">
    <property type="protein sequence ID" value="TDT46126.1"/>
    <property type="molecule type" value="Genomic_DNA"/>
</dbReference>
<dbReference type="CDD" id="cd07891">
    <property type="entry name" value="CYTH-like_CthTTM-like_1"/>
    <property type="match status" value="1"/>
</dbReference>
<gene>
    <name evidence="2" type="ORF">CLV90_0169</name>
</gene>
<dbReference type="AlphaFoldDB" id="A0A4R7K4N0"/>
<evidence type="ECO:0000313" key="2">
    <source>
        <dbReference type="EMBL" id="TDT46126.1"/>
    </source>
</evidence>
<evidence type="ECO:0000313" key="3">
    <source>
        <dbReference type="Proteomes" id="UP000294749"/>
    </source>
</evidence>
<dbReference type="InterPro" id="IPR012042">
    <property type="entry name" value="NeuTTM/CthTTM-like"/>
</dbReference>
<dbReference type="Proteomes" id="UP000294749">
    <property type="component" value="Unassembled WGS sequence"/>
</dbReference>